<evidence type="ECO:0000313" key="2">
    <source>
        <dbReference type="EMBL" id="MDT0645798.1"/>
    </source>
</evidence>
<reference evidence="2 3" key="1">
    <citation type="submission" date="2023-09" db="EMBL/GenBank/DDBJ databases">
        <authorList>
            <person name="Rey-Velasco X."/>
        </authorList>
    </citation>
    <scope>NUCLEOTIDE SEQUENCE [LARGE SCALE GENOMIC DNA]</scope>
    <source>
        <strain evidence="2 3">F260</strain>
    </source>
</reference>
<evidence type="ECO:0000313" key="3">
    <source>
        <dbReference type="Proteomes" id="UP001245285"/>
    </source>
</evidence>
<keyword evidence="3" id="KW-1185">Reference proteome</keyword>
<gene>
    <name evidence="2" type="ORF">RM545_03785</name>
</gene>
<protein>
    <submittedName>
        <fullName evidence="2">Aldo/keto reductase</fullName>
        <ecNumber evidence="2">1.1.1.-</ecNumber>
    </submittedName>
</protein>
<dbReference type="Gene3D" id="3.20.20.100">
    <property type="entry name" value="NADP-dependent oxidoreductase domain"/>
    <property type="match status" value="1"/>
</dbReference>
<name>A0ABU3CHG8_9FLAO</name>
<dbReference type="Pfam" id="PF00248">
    <property type="entry name" value="Aldo_ket_red"/>
    <property type="match status" value="1"/>
</dbReference>
<dbReference type="PANTHER" id="PTHR43312">
    <property type="entry name" value="D-THREO-ALDOSE 1-DEHYDROGENASE"/>
    <property type="match status" value="1"/>
</dbReference>
<dbReference type="SUPFAM" id="SSF51430">
    <property type="entry name" value="NAD(P)-linked oxidoreductase"/>
    <property type="match status" value="1"/>
</dbReference>
<evidence type="ECO:0000259" key="1">
    <source>
        <dbReference type="Pfam" id="PF00248"/>
    </source>
</evidence>
<dbReference type="InterPro" id="IPR023210">
    <property type="entry name" value="NADP_OxRdtase_dom"/>
</dbReference>
<accession>A0ABU3CHG8</accession>
<dbReference type="GO" id="GO:0016491">
    <property type="term" value="F:oxidoreductase activity"/>
    <property type="evidence" value="ECO:0007669"/>
    <property type="project" value="UniProtKB-KW"/>
</dbReference>
<sequence length="328" mass="37251">MNYRKLGKTGLKISEISLGTWQVGGKWGSGFDDEKADKIINTAIDQGVNFIDTADVYEEGLSEKAVGRVVRSRSEEIYVATKCGRQINPHINENYTPEVLTKFVEDSLKRTGLERLDLVQLHCPPTDVYYRPEIFETFDRLKDEGKVRNLGVSVEKIEEAIKAMEYDNVATVQIIFNLFRQRPSELFFTEAKKKDIGIIARVPLASGLLTGKFDSNTHFDKEDHRNFNRNGEAFDKGETFAGVDFEQGLKAVDELKALFPDAKNLAPIALQWILQFQEISCIIPGASKEDHLLSNTSVYDLPPLSAEKIEKMNAIYNKYIKPQVHQRW</sequence>
<dbReference type="RefSeq" id="WP_311493983.1">
    <property type="nucleotide sequence ID" value="NZ_JAVRHO010000004.1"/>
</dbReference>
<dbReference type="InterPro" id="IPR053135">
    <property type="entry name" value="AKR2_Oxidoreductase"/>
</dbReference>
<dbReference type="CDD" id="cd19086">
    <property type="entry name" value="AKR_AKR11C1"/>
    <property type="match status" value="1"/>
</dbReference>
<keyword evidence="2" id="KW-0560">Oxidoreductase</keyword>
<dbReference type="InterPro" id="IPR036812">
    <property type="entry name" value="NAD(P)_OxRdtase_dom_sf"/>
</dbReference>
<dbReference type="EMBL" id="JAVRHO010000004">
    <property type="protein sequence ID" value="MDT0645798.1"/>
    <property type="molecule type" value="Genomic_DNA"/>
</dbReference>
<dbReference type="EC" id="1.1.1.-" evidence="2"/>
<comment type="caution">
    <text evidence="2">The sequence shown here is derived from an EMBL/GenBank/DDBJ whole genome shotgun (WGS) entry which is preliminary data.</text>
</comment>
<dbReference type="Proteomes" id="UP001245285">
    <property type="component" value="Unassembled WGS sequence"/>
</dbReference>
<dbReference type="PANTHER" id="PTHR43312:SF1">
    <property type="entry name" value="NADP-DEPENDENT OXIDOREDUCTASE DOMAIN-CONTAINING PROTEIN"/>
    <property type="match status" value="1"/>
</dbReference>
<feature type="domain" description="NADP-dependent oxidoreductase" evidence="1">
    <location>
        <begin position="15"/>
        <end position="316"/>
    </location>
</feature>
<organism evidence="2 3">
    <name type="scientific">Autumnicola lenta</name>
    <dbReference type="NCBI Taxonomy" id="3075593"/>
    <lineage>
        <taxon>Bacteria</taxon>
        <taxon>Pseudomonadati</taxon>
        <taxon>Bacteroidota</taxon>
        <taxon>Flavobacteriia</taxon>
        <taxon>Flavobacteriales</taxon>
        <taxon>Flavobacteriaceae</taxon>
        <taxon>Autumnicola</taxon>
    </lineage>
</organism>
<proteinExistence type="predicted"/>
<dbReference type="PRINTS" id="PR00069">
    <property type="entry name" value="ALDKETRDTASE"/>
</dbReference>
<dbReference type="InterPro" id="IPR020471">
    <property type="entry name" value="AKR"/>
</dbReference>